<dbReference type="Proteomes" id="UP001454036">
    <property type="component" value="Unassembled WGS sequence"/>
</dbReference>
<proteinExistence type="predicted"/>
<dbReference type="AlphaFoldDB" id="A0AAV3Q2W7"/>
<accession>A0AAV3Q2W7</accession>
<comment type="caution">
    <text evidence="1">The sequence shown here is derived from an EMBL/GenBank/DDBJ whole genome shotgun (WGS) entry which is preliminary data.</text>
</comment>
<sequence length="179" mass="20644">MEDDAQFFRDEDMLDVELDAEISVETMALKKRGWLKQKKLQGRMPKKKKHGVEFKLKKEARYEESSNDEKDDILSDCDSDESLKSLADSSDEEPLWLATNDNTRFSIKYKFSCTFSVWIAKDCKLSPTDRVVKSVVRAHSGCLDERIVLCNSRFLSKAMEGKFRVIPEMDLAADQVFVE</sequence>
<gene>
    <name evidence="1" type="ORF">LIER_38635</name>
</gene>
<dbReference type="EMBL" id="BAABME010019803">
    <property type="protein sequence ID" value="GAA0158384.1"/>
    <property type="molecule type" value="Genomic_DNA"/>
</dbReference>
<protein>
    <submittedName>
        <fullName evidence="1">Uncharacterized protein</fullName>
    </submittedName>
</protein>
<keyword evidence="2" id="KW-1185">Reference proteome</keyword>
<evidence type="ECO:0000313" key="1">
    <source>
        <dbReference type="EMBL" id="GAA0158384.1"/>
    </source>
</evidence>
<name>A0AAV3Q2W7_LITER</name>
<evidence type="ECO:0000313" key="2">
    <source>
        <dbReference type="Proteomes" id="UP001454036"/>
    </source>
</evidence>
<organism evidence="1 2">
    <name type="scientific">Lithospermum erythrorhizon</name>
    <name type="common">Purple gromwell</name>
    <name type="synonym">Lithospermum officinale var. erythrorhizon</name>
    <dbReference type="NCBI Taxonomy" id="34254"/>
    <lineage>
        <taxon>Eukaryota</taxon>
        <taxon>Viridiplantae</taxon>
        <taxon>Streptophyta</taxon>
        <taxon>Embryophyta</taxon>
        <taxon>Tracheophyta</taxon>
        <taxon>Spermatophyta</taxon>
        <taxon>Magnoliopsida</taxon>
        <taxon>eudicotyledons</taxon>
        <taxon>Gunneridae</taxon>
        <taxon>Pentapetalae</taxon>
        <taxon>asterids</taxon>
        <taxon>lamiids</taxon>
        <taxon>Boraginales</taxon>
        <taxon>Boraginaceae</taxon>
        <taxon>Boraginoideae</taxon>
        <taxon>Lithospermeae</taxon>
        <taxon>Lithospermum</taxon>
    </lineage>
</organism>
<reference evidence="1 2" key="1">
    <citation type="submission" date="2024-01" db="EMBL/GenBank/DDBJ databases">
        <title>The complete chloroplast genome sequence of Lithospermum erythrorhizon: insights into the phylogenetic relationship among Boraginaceae species and the maternal lineages of purple gromwells.</title>
        <authorList>
            <person name="Okada T."/>
            <person name="Watanabe K."/>
        </authorList>
    </citation>
    <scope>NUCLEOTIDE SEQUENCE [LARGE SCALE GENOMIC DNA]</scope>
</reference>